<evidence type="ECO:0000259" key="6">
    <source>
        <dbReference type="PROSITE" id="PS51462"/>
    </source>
</evidence>
<dbReference type="InterPro" id="IPR000086">
    <property type="entry name" value="NUDIX_hydrolase_dom"/>
</dbReference>
<evidence type="ECO:0000256" key="2">
    <source>
        <dbReference type="ARBA" id="ARBA00005582"/>
    </source>
</evidence>
<organism evidence="7 8">
    <name type="scientific">Streptomyces sparsogenes DSM 40356</name>
    <dbReference type="NCBI Taxonomy" id="1331668"/>
    <lineage>
        <taxon>Bacteria</taxon>
        <taxon>Bacillati</taxon>
        <taxon>Actinomycetota</taxon>
        <taxon>Actinomycetes</taxon>
        <taxon>Kitasatosporales</taxon>
        <taxon>Streptomycetaceae</taxon>
        <taxon>Streptomyces</taxon>
    </lineage>
</organism>
<evidence type="ECO:0000313" key="8">
    <source>
        <dbReference type="Proteomes" id="UP000186168"/>
    </source>
</evidence>
<dbReference type="RefSeq" id="WP_342673165.1">
    <property type="nucleotide sequence ID" value="NZ_ASQP01000337.1"/>
</dbReference>
<comment type="similarity">
    <text evidence="2 5">Belongs to the Nudix hydrolase family.</text>
</comment>
<dbReference type="Pfam" id="PF00293">
    <property type="entry name" value="NUDIX"/>
    <property type="match status" value="1"/>
</dbReference>
<evidence type="ECO:0000256" key="5">
    <source>
        <dbReference type="RuleBase" id="RU003476"/>
    </source>
</evidence>
<name>A0A1R1SDS2_9ACTN</name>
<evidence type="ECO:0000256" key="1">
    <source>
        <dbReference type="ARBA" id="ARBA00001946"/>
    </source>
</evidence>
<dbReference type="SUPFAM" id="SSF55811">
    <property type="entry name" value="Nudix"/>
    <property type="match status" value="1"/>
</dbReference>
<dbReference type="AlphaFoldDB" id="A0A1R1SDS2"/>
<sequence>MAVALQPVASASGRLGVVVVRRGIEPGRGLLALPGGYVEVGETWQEGAVRELREETGLVAAVDGVTLFDVRSTGDTLQLFALLPVREAGTLPAAVAMPETMGWQVIDTPSELAFDTHTAALATLLSAARLPGPSAHLPARVRGELR</sequence>
<evidence type="ECO:0000256" key="3">
    <source>
        <dbReference type="ARBA" id="ARBA00022801"/>
    </source>
</evidence>
<dbReference type="EMBL" id="ASQP01000337">
    <property type="protein sequence ID" value="OMI36397.1"/>
    <property type="molecule type" value="Genomic_DNA"/>
</dbReference>
<dbReference type="Gene3D" id="3.90.79.10">
    <property type="entry name" value="Nucleoside Triphosphate Pyrophosphohydrolase"/>
    <property type="match status" value="1"/>
</dbReference>
<keyword evidence="4" id="KW-0460">Magnesium</keyword>
<dbReference type="PROSITE" id="PS00893">
    <property type="entry name" value="NUDIX_BOX"/>
    <property type="match status" value="1"/>
</dbReference>
<dbReference type="PROSITE" id="PS51462">
    <property type="entry name" value="NUDIX"/>
    <property type="match status" value="1"/>
</dbReference>
<gene>
    <name evidence="7" type="ORF">SPAR_26361</name>
</gene>
<dbReference type="InterPro" id="IPR015797">
    <property type="entry name" value="NUDIX_hydrolase-like_dom_sf"/>
</dbReference>
<dbReference type="PRINTS" id="PR00502">
    <property type="entry name" value="NUDIXFAMILY"/>
</dbReference>
<keyword evidence="8" id="KW-1185">Reference proteome</keyword>
<dbReference type="STRING" id="67365.GCA_001704635_03264"/>
<evidence type="ECO:0000313" key="7">
    <source>
        <dbReference type="EMBL" id="OMI36397.1"/>
    </source>
</evidence>
<comment type="cofactor">
    <cofactor evidence="1">
        <name>Mg(2+)</name>
        <dbReference type="ChEBI" id="CHEBI:18420"/>
    </cofactor>
</comment>
<dbReference type="Proteomes" id="UP000186168">
    <property type="component" value="Unassembled WGS sequence"/>
</dbReference>
<dbReference type="PANTHER" id="PTHR43222">
    <property type="entry name" value="NUDIX HYDROLASE 23"/>
    <property type="match status" value="1"/>
</dbReference>
<dbReference type="GO" id="GO:0016787">
    <property type="term" value="F:hydrolase activity"/>
    <property type="evidence" value="ECO:0007669"/>
    <property type="project" value="UniProtKB-KW"/>
</dbReference>
<comment type="caution">
    <text evidence="7">The sequence shown here is derived from an EMBL/GenBank/DDBJ whole genome shotgun (WGS) entry which is preliminary data.</text>
</comment>
<proteinExistence type="inferred from homology"/>
<accession>A0A1R1SDS2</accession>
<dbReference type="GeneID" id="96747848"/>
<reference evidence="7 8" key="1">
    <citation type="submission" date="2013-05" db="EMBL/GenBank/DDBJ databases">
        <title>Genome sequence of Streptomyces sparsogenes DSM 40356.</title>
        <authorList>
            <person name="Coyne S."/>
            <person name="Seebeck F.P."/>
        </authorList>
    </citation>
    <scope>NUCLEOTIDE SEQUENCE [LARGE SCALE GENOMIC DNA]</scope>
    <source>
        <strain evidence="7 8">DSM 40356</strain>
    </source>
</reference>
<dbReference type="InterPro" id="IPR020476">
    <property type="entry name" value="Nudix_hydrolase"/>
</dbReference>
<evidence type="ECO:0000256" key="4">
    <source>
        <dbReference type="ARBA" id="ARBA00022842"/>
    </source>
</evidence>
<dbReference type="PANTHER" id="PTHR43222:SF12">
    <property type="entry name" value="NUDIX HYDROLASE"/>
    <property type="match status" value="1"/>
</dbReference>
<feature type="domain" description="Nudix hydrolase" evidence="6">
    <location>
        <begin position="1"/>
        <end position="129"/>
    </location>
</feature>
<keyword evidence="3 5" id="KW-0378">Hydrolase</keyword>
<protein>
    <submittedName>
        <fullName evidence="7">NUDIX hydrolase</fullName>
    </submittedName>
</protein>
<dbReference type="InterPro" id="IPR020084">
    <property type="entry name" value="NUDIX_hydrolase_CS"/>
</dbReference>